<evidence type="ECO:0000256" key="1">
    <source>
        <dbReference type="ARBA" id="ARBA00022603"/>
    </source>
</evidence>
<organism evidence="4 5">
    <name type="scientific">Flaviaesturariibacter amylovorans</name>
    <dbReference type="NCBI Taxonomy" id="1084520"/>
    <lineage>
        <taxon>Bacteria</taxon>
        <taxon>Pseudomonadati</taxon>
        <taxon>Bacteroidota</taxon>
        <taxon>Chitinophagia</taxon>
        <taxon>Chitinophagales</taxon>
        <taxon>Chitinophagaceae</taxon>
        <taxon>Flaviaestuariibacter</taxon>
    </lineage>
</organism>
<dbReference type="InterPro" id="IPR029026">
    <property type="entry name" value="tRNA_m1G_MTases_N"/>
</dbReference>
<dbReference type="PANTHER" id="PTHR46429">
    <property type="entry name" value="23S RRNA (GUANOSINE-2'-O-)-METHYLTRANSFERASE RLMB"/>
    <property type="match status" value="1"/>
</dbReference>
<keyword evidence="5" id="KW-1185">Reference proteome</keyword>
<comment type="caution">
    <text evidence="4">The sequence shown here is derived from an EMBL/GenBank/DDBJ whole genome shotgun (WGS) entry which is preliminary data.</text>
</comment>
<dbReference type="RefSeq" id="WP_345256272.1">
    <property type="nucleotide sequence ID" value="NZ_BAABGY010000007.1"/>
</dbReference>
<dbReference type="GO" id="GO:0008168">
    <property type="term" value="F:methyltransferase activity"/>
    <property type="evidence" value="ECO:0007669"/>
    <property type="project" value="UniProtKB-KW"/>
</dbReference>
<dbReference type="PANTHER" id="PTHR46429:SF1">
    <property type="entry name" value="23S RRNA (GUANOSINE-2'-O-)-METHYLTRANSFERASE RLMB"/>
    <property type="match status" value="1"/>
</dbReference>
<dbReference type="InterPro" id="IPR001537">
    <property type="entry name" value="SpoU_MeTrfase"/>
</dbReference>
<evidence type="ECO:0000313" key="5">
    <source>
        <dbReference type="Proteomes" id="UP001501725"/>
    </source>
</evidence>
<proteinExistence type="predicted"/>
<gene>
    <name evidence="4" type="ORF">GCM10023184_26900</name>
</gene>
<dbReference type="EMBL" id="BAABGY010000007">
    <property type="protein sequence ID" value="GAA4333613.1"/>
    <property type="molecule type" value="Genomic_DNA"/>
</dbReference>
<dbReference type="InterPro" id="IPR029028">
    <property type="entry name" value="Alpha/beta_knot_MTases"/>
</dbReference>
<evidence type="ECO:0000259" key="3">
    <source>
        <dbReference type="Pfam" id="PF00588"/>
    </source>
</evidence>
<name>A0ABP8H2V6_9BACT</name>
<dbReference type="Gene3D" id="3.40.1280.10">
    <property type="match status" value="1"/>
</dbReference>
<dbReference type="CDD" id="cd18097">
    <property type="entry name" value="SpoU-like"/>
    <property type="match status" value="1"/>
</dbReference>
<feature type="domain" description="tRNA/rRNA methyltransferase SpoU type" evidence="3">
    <location>
        <begin position="25"/>
        <end position="168"/>
    </location>
</feature>
<dbReference type="Proteomes" id="UP001501725">
    <property type="component" value="Unassembled WGS sequence"/>
</dbReference>
<dbReference type="SUPFAM" id="SSF75217">
    <property type="entry name" value="alpha/beta knot"/>
    <property type="match status" value="1"/>
</dbReference>
<keyword evidence="2" id="KW-0808">Transferase</keyword>
<reference evidence="5" key="1">
    <citation type="journal article" date="2019" name="Int. J. Syst. Evol. Microbiol.">
        <title>The Global Catalogue of Microorganisms (GCM) 10K type strain sequencing project: providing services to taxonomists for standard genome sequencing and annotation.</title>
        <authorList>
            <consortium name="The Broad Institute Genomics Platform"/>
            <consortium name="The Broad Institute Genome Sequencing Center for Infectious Disease"/>
            <person name="Wu L."/>
            <person name="Ma J."/>
        </authorList>
    </citation>
    <scope>NUCLEOTIDE SEQUENCE [LARGE SCALE GENOMIC DNA]</scope>
    <source>
        <strain evidence="5">JCM 17919</strain>
    </source>
</reference>
<keyword evidence="1 4" id="KW-0489">Methyltransferase</keyword>
<accession>A0ABP8H2V6</accession>
<dbReference type="Pfam" id="PF00588">
    <property type="entry name" value="SpoU_methylase"/>
    <property type="match status" value="1"/>
</dbReference>
<evidence type="ECO:0000313" key="4">
    <source>
        <dbReference type="EMBL" id="GAA4333613.1"/>
    </source>
</evidence>
<sequence>MRKLTTEELDRLSVEEFKAAEKLPLIAVMENVRSAYNVGSLFRTADAFLLEAVYLVGYTAFPPHKEIRKTALGAEDTVSWKHFGTMAEAIADLRSLGYKVYAVEQAAGSRMLQDMTLGAGEKLAVIFGNEVSGVEQSTIAGCDGCIEIPQLGMKHSLNVATAAGVVLWELVRQQLREYRKANNK</sequence>
<protein>
    <submittedName>
        <fullName evidence="4">RNA methyltransferase</fullName>
    </submittedName>
</protein>
<dbReference type="GO" id="GO:0032259">
    <property type="term" value="P:methylation"/>
    <property type="evidence" value="ECO:0007669"/>
    <property type="project" value="UniProtKB-KW"/>
</dbReference>
<evidence type="ECO:0000256" key="2">
    <source>
        <dbReference type="ARBA" id="ARBA00022679"/>
    </source>
</evidence>
<dbReference type="InterPro" id="IPR004441">
    <property type="entry name" value="rRNA_MeTrfase_TrmH"/>
</dbReference>